<proteinExistence type="predicted"/>
<gene>
    <name evidence="1" type="ORF">HMPREF9624_02189</name>
</gene>
<accession>G9WSX3</accession>
<comment type="caution">
    <text evidence="1">The sequence shown here is derived from an EMBL/GenBank/DDBJ whole genome shotgun (WGS) entry which is preliminary data.</text>
</comment>
<dbReference type="AlphaFoldDB" id="G9WSX3"/>
<name>G9WSX3_9FIRM</name>
<dbReference type="EMBL" id="AFZD01000007">
    <property type="protein sequence ID" value="EHL13343.1"/>
    <property type="molecule type" value="Genomic_DNA"/>
</dbReference>
<dbReference type="RefSeq" id="WP_009537833.1">
    <property type="nucleotide sequence ID" value="NZ_JH414507.1"/>
</dbReference>
<protein>
    <submittedName>
        <fullName evidence="1">Uncharacterized protein</fullName>
    </submittedName>
</protein>
<sequence>MLICPICDSTLINRFCPLCRKFVKEPWVLDDHVYINRSHSLPDDFCEFHGNGRKVTYLNRTADKKSPLISGKVNAMPKPSSYSAKPTTNSLSQKARVSGFSGGTDAFHAAFSKPGQNNVPRKK</sequence>
<dbReference type="HOGENOM" id="CLU_2012968_0_0_9"/>
<keyword evidence="2" id="KW-1185">Reference proteome</keyword>
<reference evidence="1 2" key="1">
    <citation type="submission" date="2011-08" db="EMBL/GenBank/DDBJ databases">
        <title>The Genome Sequence of Oribacterium sp. ACB7.</title>
        <authorList>
            <consortium name="The Broad Institute Genome Sequencing Platform"/>
            <person name="Earl A."/>
            <person name="Ward D."/>
            <person name="Feldgarden M."/>
            <person name="Gevers D."/>
            <person name="Sizova M."/>
            <person name="Hazen A."/>
            <person name="Epstein S."/>
            <person name="Young S.K."/>
            <person name="Zeng Q."/>
            <person name="Gargeya S."/>
            <person name="Fitzgerald M."/>
            <person name="Haas B."/>
            <person name="Abouelleil A."/>
            <person name="Alvarado L."/>
            <person name="Arachchi H.M."/>
            <person name="Berlin A."/>
            <person name="Brown A."/>
            <person name="Chapman S.B."/>
            <person name="Chen Z."/>
            <person name="Dunbar C."/>
            <person name="Freedman E."/>
            <person name="Gearin G."/>
            <person name="Gellesch M."/>
            <person name="Goldberg J."/>
            <person name="Griggs A."/>
            <person name="Gujja S."/>
            <person name="Heiman D."/>
            <person name="Howarth C."/>
            <person name="Larson L."/>
            <person name="Lui A."/>
            <person name="MacDonald P.J.P."/>
            <person name="Montmayeur A."/>
            <person name="Murphy C."/>
            <person name="Neiman D."/>
            <person name="Pearson M."/>
            <person name="Priest M."/>
            <person name="Roberts A."/>
            <person name="Saif S."/>
            <person name="Shea T."/>
            <person name="Shenoy N."/>
            <person name="Sisk P."/>
            <person name="Stolte C."/>
            <person name="Sykes S."/>
            <person name="Wortman J."/>
            <person name="Nusbaum C."/>
            <person name="Birren B."/>
        </authorList>
    </citation>
    <scope>NUCLEOTIDE SEQUENCE [LARGE SCALE GENOMIC DNA]</scope>
    <source>
        <strain evidence="1 2">ACB7</strain>
    </source>
</reference>
<evidence type="ECO:0000313" key="1">
    <source>
        <dbReference type="EMBL" id="EHL13343.1"/>
    </source>
</evidence>
<dbReference type="Proteomes" id="UP000003527">
    <property type="component" value="Unassembled WGS sequence"/>
</dbReference>
<evidence type="ECO:0000313" key="2">
    <source>
        <dbReference type="Proteomes" id="UP000003527"/>
    </source>
</evidence>
<dbReference type="PATRIC" id="fig|796944.3.peg.713"/>
<organism evidence="1 2">
    <name type="scientific">Oribacterium asaccharolyticum ACB7</name>
    <dbReference type="NCBI Taxonomy" id="796944"/>
    <lineage>
        <taxon>Bacteria</taxon>
        <taxon>Bacillati</taxon>
        <taxon>Bacillota</taxon>
        <taxon>Clostridia</taxon>
        <taxon>Lachnospirales</taxon>
        <taxon>Lachnospiraceae</taxon>
        <taxon>Oribacterium</taxon>
    </lineage>
</organism>